<dbReference type="PROSITE" id="PS01124">
    <property type="entry name" value="HTH_ARAC_FAMILY_2"/>
    <property type="match status" value="1"/>
</dbReference>
<feature type="transmembrane region" description="Helical" evidence="4">
    <location>
        <begin position="14"/>
        <end position="32"/>
    </location>
</feature>
<feature type="transmembrane region" description="Helical" evidence="4">
    <location>
        <begin position="300"/>
        <end position="321"/>
    </location>
</feature>
<keyword evidence="7" id="KW-1185">Reference proteome</keyword>
<accession>A0A8J8MJ68</accession>
<sequence>MIISKGTTYFRRNLISYFIIFFLPFLIFSLIYQLRFRTTLQEELIDNNFKQLSALKTTVDDELEQLQAIVNQTIFSQNMVPFHFNLMPLEALKRIEILDQYTSTNPFIYEMMLHYHGDPFIYSSTGSLSLDNTFGKVYSFENWPLETFVQDLESSAYKTIKVHKKLSVYTKQEAKTYTVLMYGISHDGINHYGKLLFFIPEEAITSMIDTIYAANNHYTFILGDNGDLITSKQSNGLIDHAHLQDYLNALKAPNSSVIVPINGSDYLLSSTLSPETGWQYINFTSVNAALAVAVEMQQQFFAMVILLLLVGIVIISFLMTINYSPIRKLQNTAKTIVSNKNQMDKNEFRYIEDAITFLRDKNTALVEAMDDTKIASKDYVIGQLLSGQTMKSDLMDSGVIKKVMNPHHHHYVVFIVNISQDEHIWSDMKLELIGDIENYSNEHMVLLCKESIVANSITVLCLYDDSYVHLLHERLNEVLQGLSFKWKEDVTLGLGISFTSLDDLPKSYMAASTAIDYRLMVGNGSMILYDEIVGNMKKVTNYPLADLKLFRLSIKKGNVQDIDTILNNIVSQFASNTIPIFIARTICYEIIHTVVNSYEELGQEHQDIFSKYPDIFSITKYESIDKIIEIVKLISYDVCKSLSKSYDNDNKILIANMNTYIQDNYMDANFSLQTMADHYNTLPPNLSSFYKENTHNNIFEVVTELRMTAASELLMTSQLPVNQICSKIGYDNVSSFIRRFKQYYGITPGQYRSLNVG</sequence>
<dbReference type="RefSeq" id="WP_212697721.1">
    <property type="nucleotide sequence ID" value="NZ_CP058649.1"/>
</dbReference>
<dbReference type="SUPFAM" id="SSF46689">
    <property type="entry name" value="Homeodomain-like"/>
    <property type="match status" value="1"/>
</dbReference>
<dbReference type="PANTHER" id="PTHR43280">
    <property type="entry name" value="ARAC-FAMILY TRANSCRIPTIONAL REGULATOR"/>
    <property type="match status" value="1"/>
</dbReference>
<dbReference type="EMBL" id="CP058649">
    <property type="protein sequence ID" value="QUI22238.1"/>
    <property type="molecule type" value="Genomic_DNA"/>
</dbReference>
<evidence type="ECO:0000313" key="6">
    <source>
        <dbReference type="EMBL" id="QUI22238.1"/>
    </source>
</evidence>
<dbReference type="InterPro" id="IPR018060">
    <property type="entry name" value="HTH_AraC"/>
</dbReference>
<gene>
    <name evidence="6" type="ORF">HZI73_07985</name>
</gene>
<evidence type="ECO:0000256" key="4">
    <source>
        <dbReference type="SAM" id="Phobius"/>
    </source>
</evidence>
<keyword evidence="1" id="KW-0805">Transcription regulation</keyword>
<dbReference type="Gene3D" id="1.10.10.60">
    <property type="entry name" value="Homeodomain-like"/>
    <property type="match status" value="2"/>
</dbReference>
<dbReference type="Pfam" id="PF12833">
    <property type="entry name" value="HTH_18"/>
    <property type="match status" value="1"/>
</dbReference>
<dbReference type="Proteomes" id="UP000683246">
    <property type="component" value="Chromosome"/>
</dbReference>
<evidence type="ECO:0000313" key="7">
    <source>
        <dbReference type="Proteomes" id="UP000683246"/>
    </source>
</evidence>
<evidence type="ECO:0000256" key="1">
    <source>
        <dbReference type="ARBA" id="ARBA00023015"/>
    </source>
</evidence>
<protein>
    <submittedName>
        <fullName evidence="6">AraC family transcriptional regulator</fullName>
    </submittedName>
</protein>
<dbReference type="KEGG" id="vpy:HZI73_07985"/>
<dbReference type="GO" id="GO:0043565">
    <property type="term" value="F:sequence-specific DNA binding"/>
    <property type="evidence" value="ECO:0007669"/>
    <property type="project" value="InterPro"/>
</dbReference>
<evidence type="ECO:0000259" key="5">
    <source>
        <dbReference type="PROSITE" id="PS01124"/>
    </source>
</evidence>
<proteinExistence type="predicted"/>
<name>A0A8J8MJ68_9FIRM</name>
<keyword evidence="2" id="KW-0238">DNA-binding</keyword>
<dbReference type="SMART" id="SM00342">
    <property type="entry name" value="HTH_ARAC"/>
    <property type="match status" value="1"/>
</dbReference>
<keyword evidence="4" id="KW-1133">Transmembrane helix</keyword>
<dbReference type="GO" id="GO:0003700">
    <property type="term" value="F:DNA-binding transcription factor activity"/>
    <property type="evidence" value="ECO:0007669"/>
    <property type="project" value="InterPro"/>
</dbReference>
<keyword evidence="4" id="KW-0812">Transmembrane</keyword>
<dbReference type="PROSITE" id="PS00041">
    <property type="entry name" value="HTH_ARAC_FAMILY_1"/>
    <property type="match status" value="1"/>
</dbReference>
<dbReference type="InterPro" id="IPR020449">
    <property type="entry name" value="Tscrpt_reg_AraC-type_HTH"/>
</dbReference>
<keyword evidence="4" id="KW-0472">Membrane</keyword>
<reference evidence="6" key="1">
    <citation type="submission" date="2020-07" db="EMBL/GenBank/DDBJ databases">
        <title>Vallitalea pronyensis genome.</title>
        <authorList>
            <person name="Postec A."/>
        </authorList>
    </citation>
    <scope>NUCLEOTIDE SEQUENCE</scope>
    <source>
        <strain evidence="6">FatNI3</strain>
    </source>
</reference>
<dbReference type="PANTHER" id="PTHR43280:SF27">
    <property type="entry name" value="TRANSCRIPTIONAL REGULATOR MTLR"/>
    <property type="match status" value="1"/>
</dbReference>
<keyword evidence="3" id="KW-0804">Transcription</keyword>
<feature type="domain" description="HTH araC/xylS-type" evidence="5">
    <location>
        <begin position="655"/>
        <end position="754"/>
    </location>
</feature>
<dbReference type="InterPro" id="IPR018062">
    <property type="entry name" value="HTH_AraC-typ_CS"/>
</dbReference>
<evidence type="ECO:0000256" key="2">
    <source>
        <dbReference type="ARBA" id="ARBA00023125"/>
    </source>
</evidence>
<dbReference type="InterPro" id="IPR009057">
    <property type="entry name" value="Homeodomain-like_sf"/>
</dbReference>
<organism evidence="6 7">
    <name type="scientific">Vallitalea pronyensis</name>
    <dbReference type="NCBI Taxonomy" id="1348613"/>
    <lineage>
        <taxon>Bacteria</taxon>
        <taxon>Bacillati</taxon>
        <taxon>Bacillota</taxon>
        <taxon>Clostridia</taxon>
        <taxon>Lachnospirales</taxon>
        <taxon>Vallitaleaceae</taxon>
        <taxon>Vallitalea</taxon>
    </lineage>
</organism>
<dbReference type="PRINTS" id="PR00032">
    <property type="entry name" value="HTHARAC"/>
</dbReference>
<evidence type="ECO:0000256" key="3">
    <source>
        <dbReference type="ARBA" id="ARBA00023163"/>
    </source>
</evidence>
<dbReference type="AlphaFoldDB" id="A0A8J8MJ68"/>